<feature type="transmembrane region" description="Helical" evidence="1">
    <location>
        <begin position="64"/>
        <end position="82"/>
    </location>
</feature>
<dbReference type="Pfam" id="PF03083">
    <property type="entry name" value="MtN3_slv"/>
    <property type="match status" value="1"/>
</dbReference>
<dbReference type="GO" id="GO:0016020">
    <property type="term" value="C:membrane"/>
    <property type="evidence" value="ECO:0007669"/>
    <property type="project" value="InterPro"/>
</dbReference>
<reference evidence="2 3" key="1">
    <citation type="submission" date="2018-06" db="EMBL/GenBank/DDBJ databases">
        <authorList>
            <consortium name="Pathogen Informatics"/>
            <person name="Doyle S."/>
        </authorList>
    </citation>
    <scope>NUCLEOTIDE SEQUENCE [LARGE SCALE GENOMIC DNA]</scope>
    <source>
        <strain evidence="2 3">NCTC10660</strain>
    </source>
</reference>
<evidence type="ECO:0000313" key="3">
    <source>
        <dbReference type="Proteomes" id="UP000254927"/>
    </source>
</evidence>
<keyword evidence="1" id="KW-0472">Membrane</keyword>
<dbReference type="Gene3D" id="1.20.1280.290">
    <property type="match status" value="1"/>
</dbReference>
<gene>
    <name evidence="2" type="ORF">NCTC10660_00522</name>
</gene>
<keyword evidence="1 2" id="KW-0812">Transmembrane</keyword>
<proteinExistence type="predicted"/>
<feature type="transmembrane region" description="Helical" evidence="1">
    <location>
        <begin position="38"/>
        <end position="58"/>
    </location>
</feature>
<protein>
    <submittedName>
        <fullName evidence="2">Transmembrane protein</fullName>
    </submittedName>
</protein>
<name>A0A378TYP4_NEIEL</name>
<accession>A0A378TYP4</accession>
<dbReference type="RefSeq" id="WP_007342752.1">
    <property type="nucleotide sequence ID" value="NZ_BTPO01000013.1"/>
</dbReference>
<evidence type="ECO:0000256" key="1">
    <source>
        <dbReference type="SAM" id="Phobius"/>
    </source>
</evidence>
<evidence type="ECO:0000313" key="2">
    <source>
        <dbReference type="EMBL" id="STZ67053.1"/>
    </source>
</evidence>
<organism evidence="2 3">
    <name type="scientific">Neisseria elongata</name>
    <dbReference type="NCBI Taxonomy" id="495"/>
    <lineage>
        <taxon>Bacteria</taxon>
        <taxon>Pseudomonadati</taxon>
        <taxon>Pseudomonadota</taxon>
        <taxon>Betaproteobacteria</taxon>
        <taxon>Neisseriales</taxon>
        <taxon>Neisseriaceae</taxon>
        <taxon>Neisseria</taxon>
    </lineage>
</organism>
<dbReference type="AlphaFoldDB" id="A0A378TYP4"/>
<dbReference type="InterPro" id="IPR004316">
    <property type="entry name" value="SWEET_rpt"/>
</dbReference>
<sequence>MNEKQIRILSVVATITAVCMYVAYIPQIQANLAGHKGSPWQPLAAAINCTLWVAYGLFKKPRDLPVAIANAPGIVLGLFAFITSF</sequence>
<dbReference type="EMBL" id="UGQW01000002">
    <property type="protein sequence ID" value="STZ67053.1"/>
    <property type="molecule type" value="Genomic_DNA"/>
</dbReference>
<dbReference type="GeneID" id="93351531"/>
<keyword evidence="1" id="KW-1133">Transmembrane helix</keyword>
<dbReference type="Proteomes" id="UP000254927">
    <property type="component" value="Unassembled WGS sequence"/>
</dbReference>
<feature type="transmembrane region" description="Helical" evidence="1">
    <location>
        <begin position="6"/>
        <end position="26"/>
    </location>
</feature>